<dbReference type="InterPro" id="IPR003374">
    <property type="entry name" value="ApbE-like_sf"/>
</dbReference>
<accession>A0A3D8LDB0</accession>
<comment type="catalytic activity">
    <reaction evidence="9 10">
        <text>L-threonyl-[protein] + FAD = FMN-L-threonyl-[protein] + AMP + H(+)</text>
        <dbReference type="Rhea" id="RHEA:36847"/>
        <dbReference type="Rhea" id="RHEA-COMP:11060"/>
        <dbReference type="Rhea" id="RHEA-COMP:11061"/>
        <dbReference type="ChEBI" id="CHEBI:15378"/>
        <dbReference type="ChEBI" id="CHEBI:30013"/>
        <dbReference type="ChEBI" id="CHEBI:57692"/>
        <dbReference type="ChEBI" id="CHEBI:74257"/>
        <dbReference type="ChEBI" id="CHEBI:456215"/>
        <dbReference type="EC" id="2.7.1.180"/>
    </reaction>
</comment>
<comment type="similarity">
    <text evidence="10">Belongs to the ApbE family.</text>
</comment>
<feature type="binding site" evidence="11">
    <location>
        <position position="164"/>
    </location>
    <ligand>
        <name>Mg(2+)</name>
        <dbReference type="ChEBI" id="CHEBI:18420"/>
    </ligand>
</feature>
<dbReference type="OrthoDB" id="9778595at2"/>
<keyword evidence="3 10" id="KW-0285">Flavoprotein</keyword>
<dbReference type="Pfam" id="PF02424">
    <property type="entry name" value="ApbE"/>
    <property type="match status" value="1"/>
</dbReference>
<keyword evidence="4 10" id="KW-0808">Transferase</keyword>
<protein>
    <recommendedName>
        <fullName evidence="2 10">FAD:protein FMN transferase</fullName>
        <ecNumber evidence="1 10">2.7.1.180</ecNumber>
    </recommendedName>
    <alternativeName>
        <fullName evidence="8 10">Flavin transferase</fullName>
    </alternativeName>
</protein>
<comment type="cofactor">
    <cofactor evidence="11">
        <name>Mg(2+)</name>
        <dbReference type="ChEBI" id="CHEBI:18420"/>
    </cofactor>
    <cofactor evidence="11">
        <name>Mn(2+)</name>
        <dbReference type="ChEBI" id="CHEBI:29035"/>
    </cofactor>
    <text evidence="11">Magnesium. Can also use manganese.</text>
</comment>
<evidence type="ECO:0000256" key="6">
    <source>
        <dbReference type="ARBA" id="ARBA00022827"/>
    </source>
</evidence>
<dbReference type="Proteomes" id="UP000256708">
    <property type="component" value="Unassembled WGS sequence"/>
</dbReference>
<dbReference type="PIRSF" id="PIRSF006268">
    <property type="entry name" value="ApbE"/>
    <property type="match status" value="1"/>
</dbReference>
<gene>
    <name evidence="12" type="ORF">DXT99_10095</name>
</gene>
<organism evidence="12 13">
    <name type="scientific">Pontibacter diazotrophicus</name>
    <dbReference type="NCBI Taxonomy" id="1400979"/>
    <lineage>
        <taxon>Bacteria</taxon>
        <taxon>Pseudomonadati</taxon>
        <taxon>Bacteroidota</taxon>
        <taxon>Cytophagia</taxon>
        <taxon>Cytophagales</taxon>
        <taxon>Hymenobacteraceae</taxon>
        <taxon>Pontibacter</taxon>
    </lineage>
</organism>
<evidence type="ECO:0000313" key="12">
    <source>
        <dbReference type="EMBL" id="RDV15398.1"/>
    </source>
</evidence>
<evidence type="ECO:0000256" key="10">
    <source>
        <dbReference type="PIRNR" id="PIRNR006268"/>
    </source>
</evidence>
<evidence type="ECO:0000256" key="3">
    <source>
        <dbReference type="ARBA" id="ARBA00022630"/>
    </source>
</evidence>
<evidence type="ECO:0000256" key="2">
    <source>
        <dbReference type="ARBA" id="ARBA00016337"/>
    </source>
</evidence>
<evidence type="ECO:0000256" key="9">
    <source>
        <dbReference type="ARBA" id="ARBA00048540"/>
    </source>
</evidence>
<dbReference type="SUPFAM" id="SSF143631">
    <property type="entry name" value="ApbE-like"/>
    <property type="match status" value="1"/>
</dbReference>
<evidence type="ECO:0000256" key="11">
    <source>
        <dbReference type="PIRSR" id="PIRSR006268-2"/>
    </source>
</evidence>
<dbReference type="PANTHER" id="PTHR30040">
    <property type="entry name" value="THIAMINE BIOSYNTHESIS LIPOPROTEIN APBE"/>
    <property type="match status" value="1"/>
</dbReference>
<evidence type="ECO:0000256" key="4">
    <source>
        <dbReference type="ARBA" id="ARBA00022679"/>
    </source>
</evidence>
<dbReference type="GO" id="GO:0016740">
    <property type="term" value="F:transferase activity"/>
    <property type="evidence" value="ECO:0007669"/>
    <property type="project" value="UniProtKB-UniRule"/>
</dbReference>
<dbReference type="AlphaFoldDB" id="A0A3D8LDB0"/>
<dbReference type="EC" id="2.7.1.180" evidence="1 10"/>
<name>A0A3D8LDB0_9BACT</name>
<dbReference type="RefSeq" id="WP_115565416.1">
    <property type="nucleotide sequence ID" value="NZ_QRGR01000009.1"/>
</dbReference>
<evidence type="ECO:0000256" key="8">
    <source>
        <dbReference type="ARBA" id="ARBA00031306"/>
    </source>
</evidence>
<dbReference type="EMBL" id="QRGR01000009">
    <property type="protein sequence ID" value="RDV15398.1"/>
    <property type="molecule type" value="Genomic_DNA"/>
</dbReference>
<keyword evidence="5 10" id="KW-0479">Metal-binding</keyword>
<keyword evidence="6 10" id="KW-0274">FAD</keyword>
<dbReference type="GO" id="GO:0046872">
    <property type="term" value="F:metal ion binding"/>
    <property type="evidence" value="ECO:0007669"/>
    <property type="project" value="UniProtKB-UniRule"/>
</dbReference>
<comment type="caution">
    <text evidence="12">The sequence shown here is derived from an EMBL/GenBank/DDBJ whole genome shotgun (WGS) entry which is preliminary data.</text>
</comment>
<evidence type="ECO:0000256" key="5">
    <source>
        <dbReference type="ARBA" id="ARBA00022723"/>
    </source>
</evidence>
<sequence>MRLLLLCLFASLPFIFTQTELKQYTIRGLAQGTSYQITYYAADSSITKAQVTYILAQLDSSLSIYKPYSLISQFNRSASGLQADRHLQKVIKKAQQVSRKTDGAFDITVQPLVQAWGFGAEQVSALPDSAAIQALLECVGAGKIKLSKNQLQKQAPCVRIDVNGIAQGYSVDVLADFLEKKGIRNYLVELGGEMRVKGRKPGGKLMAIGIEGPAEGTLYDAYPIQKVITLEKGAITSSGNYRKFYQSGSRKISHLIDPKTGYPLDNELISVTVWAKDAMTADAYDNALMGMGLEKALRFANRQKELEAYFIYRKPDNSVADTATVGFYKMMK</sequence>
<evidence type="ECO:0000256" key="1">
    <source>
        <dbReference type="ARBA" id="ARBA00011955"/>
    </source>
</evidence>
<evidence type="ECO:0000256" key="7">
    <source>
        <dbReference type="ARBA" id="ARBA00022842"/>
    </source>
</evidence>
<feature type="binding site" evidence="11">
    <location>
        <position position="282"/>
    </location>
    <ligand>
        <name>Mg(2+)</name>
        <dbReference type="ChEBI" id="CHEBI:18420"/>
    </ligand>
</feature>
<keyword evidence="13" id="KW-1185">Reference proteome</keyword>
<evidence type="ECO:0000313" key="13">
    <source>
        <dbReference type="Proteomes" id="UP000256708"/>
    </source>
</evidence>
<reference evidence="13" key="1">
    <citation type="submission" date="2018-08" db="EMBL/GenBank/DDBJ databases">
        <authorList>
            <person name="Liu Z.-W."/>
            <person name="Du Z.-J."/>
        </authorList>
    </citation>
    <scope>NUCLEOTIDE SEQUENCE [LARGE SCALE GENOMIC DNA]</scope>
    <source>
        <strain evidence="13">H4X</strain>
    </source>
</reference>
<dbReference type="PANTHER" id="PTHR30040:SF2">
    <property type="entry name" value="FAD:PROTEIN FMN TRANSFERASE"/>
    <property type="match status" value="1"/>
</dbReference>
<keyword evidence="7 10" id="KW-0460">Magnesium</keyword>
<dbReference type="InterPro" id="IPR024932">
    <property type="entry name" value="ApbE"/>
</dbReference>
<dbReference type="Gene3D" id="3.10.520.10">
    <property type="entry name" value="ApbE-like domains"/>
    <property type="match status" value="1"/>
</dbReference>
<proteinExistence type="inferred from homology"/>